<sequence>MVFGCRECIFISVVKQFLETMNTVSNSFETMNKVIRRT</sequence>
<reference evidence="1" key="1">
    <citation type="submission" date="2014-09" db="EMBL/GenBank/DDBJ databases">
        <authorList>
            <person name="Magalhaes I.L.F."/>
            <person name="Oliveira U."/>
            <person name="Santos F.R."/>
            <person name="Vidigal T.H.D.A."/>
            <person name="Brescovit A.D."/>
            <person name="Santos A.J."/>
        </authorList>
    </citation>
    <scope>NUCLEOTIDE SEQUENCE</scope>
    <source>
        <tissue evidence="1">Shoot tissue taken approximately 20 cm above the soil surface</tissue>
    </source>
</reference>
<name>A0A0A9FXB7_ARUDO</name>
<reference evidence="1" key="2">
    <citation type="journal article" date="2015" name="Data Brief">
        <title>Shoot transcriptome of the giant reed, Arundo donax.</title>
        <authorList>
            <person name="Barrero R.A."/>
            <person name="Guerrero F.D."/>
            <person name="Moolhuijzen P."/>
            <person name="Goolsby J.A."/>
            <person name="Tidwell J."/>
            <person name="Bellgard S.E."/>
            <person name="Bellgard M.I."/>
        </authorList>
    </citation>
    <scope>NUCLEOTIDE SEQUENCE</scope>
    <source>
        <tissue evidence="1">Shoot tissue taken approximately 20 cm above the soil surface</tissue>
    </source>
</reference>
<dbReference type="AlphaFoldDB" id="A0A0A9FXB7"/>
<organism evidence="1">
    <name type="scientific">Arundo donax</name>
    <name type="common">Giant reed</name>
    <name type="synonym">Donax arundinaceus</name>
    <dbReference type="NCBI Taxonomy" id="35708"/>
    <lineage>
        <taxon>Eukaryota</taxon>
        <taxon>Viridiplantae</taxon>
        <taxon>Streptophyta</taxon>
        <taxon>Embryophyta</taxon>
        <taxon>Tracheophyta</taxon>
        <taxon>Spermatophyta</taxon>
        <taxon>Magnoliopsida</taxon>
        <taxon>Liliopsida</taxon>
        <taxon>Poales</taxon>
        <taxon>Poaceae</taxon>
        <taxon>PACMAD clade</taxon>
        <taxon>Arundinoideae</taxon>
        <taxon>Arundineae</taxon>
        <taxon>Arundo</taxon>
    </lineage>
</organism>
<accession>A0A0A9FXB7</accession>
<evidence type="ECO:0000313" key="1">
    <source>
        <dbReference type="EMBL" id="JAE15874.1"/>
    </source>
</evidence>
<protein>
    <submittedName>
        <fullName evidence="1">Uncharacterized protein</fullName>
    </submittedName>
</protein>
<proteinExistence type="predicted"/>
<dbReference type="EMBL" id="GBRH01182022">
    <property type="protein sequence ID" value="JAE15874.1"/>
    <property type="molecule type" value="Transcribed_RNA"/>
</dbReference>